<accession>A0A316E3Z1</accession>
<organism evidence="2 3">
    <name type="scientific">Maribacter polysiphoniae</name>
    <dbReference type="NCBI Taxonomy" id="429344"/>
    <lineage>
        <taxon>Bacteria</taxon>
        <taxon>Pseudomonadati</taxon>
        <taxon>Bacteroidota</taxon>
        <taxon>Flavobacteriia</taxon>
        <taxon>Flavobacteriales</taxon>
        <taxon>Flavobacteriaceae</taxon>
        <taxon>Maribacter</taxon>
    </lineage>
</organism>
<evidence type="ECO:0000313" key="1">
    <source>
        <dbReference type="EMBL" id="MBD1259229.1"/>
    </source>
</evidence>
<dbReference type="AlphaFoldDB" id="A0A316E3Z1"/>
<dbReference type="Proteomes" id="UP000245667">
    <property type="component" value="Unassembled WGS sequence"/>
</dbReference>
<reference evidence="2 3" key="1">
    <citation type="submission" date="2018-05" db="EMBL/GenBank/DDBJ databases">
        <title>Genomic Encyclopedia of Archaeal and Bacterial Type Strains, Phase II (KMG-II): from individual species to whole genera.</title>
        <authorList>
            <person name="Goeker M."/>
        </authorList>
    </citation>
    <scope>NUCLEOTIDE SEQUENCE [LARGE SCALE GENOMIC DNA]</scope>
    <source>
        <strain evidence="2 3">DSM 23514</strain>
    </source>
</reference>
<evidence type="ECO:0000313" key="3">
    <source>
        <dbReference type="Proteomes" id="UP000245667"/>
    </source>
</evidence>
<dbReference type="RefSeq" id="WP_109649328.1">
    <property type="nucleotide sequence ID" value="NZ_JACWLN010000001.1"/>
</dbReference>
<dbReference type="EMBL" id="QGGQ01000002">
    <property type="protein sequence ID" value="PWK24786.1"/>
    <property type="molecule type" value="Genomic_DNA"/>
</dbReference>
<name>A0A316E3Z1_9FLAO</name>
<dbReference type="EMBL" id="JACWLN010000001">
    <property type="protein sequence ID" value="MBD1259229.1"/>
    <property type="molecule type" value="Genomic_DNA"/>
</dbReference>
<reference evidence="1 4" key="2">
    <citation type="submission" date="2020-07" db="EMBL/GenBank/DDBJ databases">
        <title>The draft genome sequence of Maribacter polysiphoniae KCTC 22021.</title>
        <authorList>
            <person name="Mu L."/>
        </authorList>
    </citation>
    <scope>NUCLEOTIDE SEQUENCE [LARGE SCALE GENOMIC DNA]</scope>
    <source>
        <strain evidence="1 4">KCTC 22021</strain>
    </source>
</reference>
<dbReference type="Proteomes" id="UP000651837">
    <property type="component" value="Unassembled WGS sequence"/>
</dbReference>
<evidence type="ECO:0000313" key="2">
    <source>
        <dbReference type="EMBL" id="PWK24786.1"/>
    </source>
</evidence>
<gene>
    <name evidence="1" type="ORF">HZY62_01405</name>
    <name evidence="2" type="ORF">LX92_01151</name>
</gene>
<dbReference type="Pfam" id="PF16267">
    <property type="entry name" value="DUF4920"/>
    <property type="match status" value="1"/>
</dbReference>
<keyword evidence="4" id="KW-1185">Reference proteome</keyword>
<dbReference type="InterPro" id="IPR032577">
    <property type="entry name" value="DUF4920"/>
</dbReference>
<comment type="caution">
    <text evidence="2">The sequence shown here is derived from an EMBL/GenBank/DDBJ whole genome shotgun (WGS) entry which is preliminary data.</text>
</comment>
<protein>
    <submittedName>
        <fullName evidence="1">DUF4920 domain-containing protein</fullName>
    </submittedName>
    <submittedName>
        <fullName evidence="2">Uncharacterized protein DUF4920</fullName>
    </submittedName>
</protein>
<proteinExistence type="predicted"/>
<evidence type="ECO:0000313" key="4">
    <source>
        <dbReference type="Proteomes" id="UP000651837"/>
    </source>
</evidence>
<sequence length="157" mass="17425">MKSFNMFVVLSIFLAVGHAQDVQQEMLSFGADFKLSGTITGQEMSDRYGSMHVLDTLQTKFRGVVKEVCQAKGCWMKVALEDGKEAMVRFKDYGFFMPKDIAGKEVIVNGLAFIEEMGVDDQRHYAEDAGKSPAEIAKITKPKRTLGFTADGVILQD</sequence>
<dbReference type="OrthoDB" id="129527at2"/>